<accession>A0A7Z2YFZ1</accession>
<dbReference type="KEGG" id="vas:GT360_20880"/>
<dbReference type="InterPro" id="IPR035423">
    <property type="entry name" value="M60-like_N"/>
</dbReference>
<dbReference type="Gene3D" id="2.60.120.260">
    <property type="entry name" value="Galactose-binding domain-like"/>
    <property type="match status" value="1"/>
</dbReference>
<dbReference type="Proteomes" id="UP000464262">
    <property type="component" value="Chromosome 2"/>
</dbReference>
<dbReference type="SMART" id="SM01276">
    <property type="entry name" value="M60-like"/>
    <property type="match status" value="1"/>
</dbReference>
<dbReference type="Pfam" id="PF18642">
    <property type="entry name" value="IMPa_helical"/>
    <property type="match status" value="1"/>
</dbReference>
<sequence length="1040" mass="117043">MKSLNVMSLSTIALSALVALPAQSTSGAKENTHLLNAILGIEEHHYNFQLIKRNLFNLTEGGLAKEDGSSLDNITWNPSHDSVNFAATYGVNYSILPGNYSFGNGKVNNSVGIIGENNNQRYLFLATSPQNIARFDFEVNDDFWSFYSNAFDWLIGKSRQEILADKINVVIAHHDESYWFKEDSKLKEWLVEEFGESVTFNEGAFSCDGQALSSCIDADTDLLILSSHYNSEDDLDAVYEQVERAEALGIPLLFTNHYRDKNELSIPIFEHYAIRSVSKNYWAKTGLNSYDPSADYDVIDTSIAPTYQLLTHLRDNSFSFDIAECQGSCSSDAYQVEFKQGVDDIRSWVNQLDSNKVNIFESDLPAYQREIIQLADDYRQSIVYPMSYDTTETLAFLQAYFADHVIHNYRTNTPAQPDLGNFSRSDFSHIFPDNKGVELVNHGGFKSTGAYALPGQTVTVTRQDRSSDIEAKIFVNTQRSGSTKEFDQNGYKRPKFLRSTAIAIEPGETIQFTTPYGGPIQVEMSGTKEAPIALLFSNVGEHAHYPGWGDSRYFEEALSKNEFDWAEISTDHFEVHSTAMKMGITMANPAFDNGNELIDAIETYTHNYPHVLAGFQGPGIAEVPEIIDWAKSKELDVRTQHYAKHMNADQATCGSGCSGNPYDAFWSFDPVGHGDIHELGHGLEKSRLRFTGFTGHSATNFYSYYSKSMFRANTGKSTSCQNLNSDDYFAYLQEAFNQDDPSAYMASLNLGSNWRTGPALYLQMMMQVEERGLLQNGWHLYPRLHILLREYEEAIKNDDIWVQYRDKIGLSSFAREEAKALSQNDWLAIMIAYASGLDFTPVMESWGLTVTEAAKNQIATFGVSQADSDQYYRYENDQYCDSLMHETLPIDGSTRWNGMKIEGLNVALGKPVSASSEHSDKHSMSKINDGDVGTYYHTKWGYSHWLEIDLEQSVKIDQLLLTNRNKYDSNTINGATISLLDSDRNTAWSQESLHFESLGEAQLFEFAIGDMPESGVRYIRLELDKAGNMALGEIEAFVNQ</sequence>
<reference evidence="4 5" key="1">
    <citation type="submission" date="2020-01" db="EMBL/GenBank/DDBJ databases">
        <title>Whole genome and functional gene identification of agarase of Vibrio HN897.</title>
        <authorList>
            <person name="Liu Y."/>
            <person name="Zhao Z."/>
        </authorList>
    </citation>
    <scope>NUCLEOTIDE SEQUENCE [LARGE SCALE GENOMIC DNA]</scope>
    <source>
        <strain evidence="4 5">HN897</strain>
    </source>
</reference>
<keyword evidence="1" id="KW-0732">Signal</keyword>
<dbReference type="AlphaFoldDB" id="A0A7Z2YFZ1"/>
<dbReference type="InterPro" id="IPR008979">
    <property type="entry name" value="Galactose-bd-like_sf"/>
</dbReference>
<dbReference type="Pfam" id="PF22633">
    <property type="entry name" value="F5_F8_type_C_2"/>
    <property type="match status" value="1"/>
</dbReference>
<feature type="chain" id="PRO_5030647752" description="Peptidase M60 domain-containing protein" evidence="1">
    <location>
        <begin position="25"/>
        <end position="1040"/>
    </location>
</feature>
<gene>
    <name evidence="4" type="ORF">GT360_20880</name>
</gene>
<dbReference type="NCBIfam" id="NF038322">
    <property type="entry name" value="ImpA_fam_HExGH"/>
    <property type="match status" value="1"/>
</dbReference>
<dbReference type="SUPFAM" id="SSF49785">
    <property type="entry name" value="Galactose-binding domain-like"/>
    <property type="match status" value="1"/>
</dbReference>
<dbReference type="Pfam" id="PF17291">
    <property type="entry name" value="M60-like_N"/>
    <property type="match status" value="1"/>
</dbReference>
<dbReference type="InterPro" id="IPR040711">
    <property type="entry name" value="IMPa_N_2"/>
</dbReference>
<organism evidence="4 5">
    <name type="scientific">Vibrio astriarenae</name>
    <dbReference type="NCBI Taxonomy" id="1481923"/>
    <lineage>
        <taxon>Bacteria</taxon>
        <taxon>Pseudomonadati</taxon>
        <taxon>Pseudomonadota</taxon>
        <taxon>Gammaproteobacteria</taxon>
        <taxon>Vibrionales</taxon>
        <taxon>Vibrionaceae</taxon>
        <taxon>Vibrio</taxon>
    </lineage>
</organism>
<protein>
    <recommendedName>
        <fullName evidence="6">Peptidase M60 domain-containing protein</fullName>
    </recommendedName>
</protein>
<evidence type="ECO:0000256" key="1">
    <source>
        <dbReference type="SAM" id="SignalP"/>
    </source>
</evidence>
<dbReference type="InterPro" id="IPR031161">
    <property type="entry name" value="Peptidase_M60_dom"/>
</dbReference>
<dbReference type="RefSeq" id="WP_164650853.1">
    <property type="nucleotide sequence ID" value="NZ_CP047476.1"/>
</dbReference>
<feature type="domain" description="F5/8 type C" evidence="2">
    <location>
        <begin position="894"/>
        <end position="1039"/>
    </location>
</feature>
<dbReference type="PANTHER" id="PTHR45713:SF6">
    <property type="entry name" value="F5_8 TYPE C DOMAIN-CONTAINING PROTEIN"/>
    <property type="match status" value="1"/>
</dbReference>
<keyword evidence="5" id="KW-1185">Reference proteome</keyword>
<proteinExistence type="predicted"/>
<dbReference type="InterPro" id="IPR042279">
    <property type="entry name" value="Pep_M60_3"/>
</dbReference>
<evidence type="ECO:0000259" key="3">
    <source>
        <dbReference type="PROSITE" id="PS51723"/>
    </source>
</evidence>
<name>A0A7Z2YFZ1_9VIBR</name>
<dbReference type="EMBL" id="CP047476">
    <property type="protein sequence ID" value="QIA65958.1"/>
    <property type="molecule type" value="Genomic_DNA"/>
</dbReference>
<evidence type="ECO:0000313" key="5">
    <source>
        <dbReference type="Proteomes" id="UP000464262"/>
    </source>
</evidence>
<dbReference type="InterPro" id="IPR051941">
    <property type="entry name" value="BG_Antigen-Binding_Lectin"/>
</dbReference>
<dbReference type="PROSITE" id="PS51723">
    <property type="entry name" value="PEPTIDASE_M60"/>
    <property type="match status" value="1"/>
</dbReference>
<dbReference type="InterPro" id="IPR041549">
    <property type="entry name" value="IMPa_helical"/>
</dbReference>
<dbReference type="Pfam" id="PF18650">
    <property type="entry name" value="IMPa_N_2"/>
    <property type="match status" value="1"/>
</dbReference>
<feature type="signal peptide" evidence="1">
    <location>
        <begin position="1"/>
        <end position="24"/>
    </location>
</feature>
<evidence type="ECO:0008006" key="6">
    <source>
        <dbReference type="Google" id="ProtNLM"/>
    </source>
</evidence>
<feature type="domain" description="Peptidase M60" evidence="3">
    <location>
        <begin position="443"/>
        <end position="769"/>
    </location>
</feature>
<evidence type="ECO:0000259" key="2">
    <source>
        <dbReference type="PROSITE" id="PS50022"/>
    </source>
</evidence>
<dbReference type="InterPro" id="IPR000421">
    <property type="entry name" value="FA58C"/>
</dbReference>
<dbReference type="PROSITE" id="PS50022">
    <property type="entry name" value="FA58C_3"/>
    <property type="match status" value="1"/>
</dbReference>
<evidence type="ECO:0000313" key="4">
    <source>
        <dbReference type="EMBL" id="QIA65958.1"/>
    </source>
</evidence>
<dbReference type="PANTHER" id="PTHR45713">
    <property type="entry name" value="FTP DOMAIN-CONTAINING PROTEIN"/>
    <property type="match status" value="1"/>
</dbReference>
<dbReference type="Gene3D" id="1.10.390.30">
    <property type="entry name" value="Peptidase M60, enhancin-like domain 3"/>
    <property type="match status" value="1"/>
</dbReference>